<dbReference type="InterPro" id="IPR036236">
    <property type="entry name" value="Znf_C2H2_sf"/>
</dbReference>
<keyword evidence="2" id="KW-0479">Metal-binding</keyword>
<evidence type="ECO:0000256" key="6">
    <source>
        <dbReference type="PROSITE-ProRule" id="PRU00042"/>
    </source>
</evidence>
<keyword evidence="3 6" id="KW-0863">Zinc-finger</keyword>
<dbReference type="InterPro" id="IPR044246">
    <property type="entry name" value="ZFP3-like"/>
</dbReference>
<accession>A0A6A2WSN9</accession>
<gene>
    <name evidence="9" type="ORF">F3Y22_tig00112864pilonHSYRG00126</name>
</gene>
<feature type="compositionally biased region" description="Low complexity" evidence="7">
    <location>
        <begin position="250"/>
        <end position="261"/>
    </location>
</feature>
<keyword evidence="10" id="KW-1185">Reference proteome</keyword>
<feature type="compositionally biased region" description="Polar residues" evidence="7">
    <location>
        <begin position="36"/>
        <end position="57"/>
    </location>
</feature>
<dbReference type="InterPro" id="IPR013087">
    <property type="entry name" value="Znf_C2H2_type"/>
</dbReference>
<evidence type="ECO:0000256" key="2">
    <source>
        <dbReference type="ARBA" id="ARBA00022723"/>
    </source>
</evidence>
<evidence type="ECO:0000313" key="9">
    <source>
        <dbReference type="EMBL" id="KAE8663888.1"/>
    </source>
</evidence>
<dbReference type="PROSITE" id="PS00028">
    <property type="entry name" value="ZINC_FINGER_C2H2_1"/>
    <property type="match status" value="1"/>
</dbReference>
<dbReference type="AlphaFoldDB" id="A0A6A2WSN9"/>
<organism evidence="9 10">
    <name type="scientific">Hibiscus syriacus</name>
    <name type="common">Rose of Sharon</name>
    <dbReference type="NCBI Taxonomy" id="106335"/>
    <lineage>
        <taxon>Eukaryota</taxon>
        <taxon>Viridiplantae</taxon>
        <taxon>Streptophyta</taxon>
        <taxon>Embryophyta</taxon>
        <taxon>Tracheophyta</taxon>
        <taxon>Spermatophyta</taxon>
        <taxon>Magnoliopsida</taxon>
        <taxon>eudicotyledons</taxon>
        <taxon>Gunneridae</taxon>
        <taxon>Pentapetalae</taxon>
        <taxon>rosids</taxon>
        <taxon>malvids</taxon>
        <taxon>Malvales</taxon>
        <taxon>Malvaceae</taxon>
        <taxon>Malvoideae</taxon>
        <taxon>Hibiscus</taxon>
    </lineage>
</organism>
<keyword evidence="4" id="KW-0862">Zinc</keyword>
<proteinExistence type="predicted"/>
<comment type="caution">
    <text evidence="9">The sequence shown here is derived from an EMBL/GenBank/DDBJ whole genome shotgun (WGS) entry which is preliminary data.</text>
</comment>
<feature type="region of interest" description="Disordered" evidence="7">
    <location>
        <begin position="220"/>
        <end position="261"/>
    </location>
</feature>
<reference evidence="9" key="1">
    <citation type="submission" date="2019-09" db="EMBL/GenBank/DDBJ databases">
        <title>Draft genome information of white flower Hibiscus syriacus.</title>
        <authorList>
            <person name="Kim Y.-M."/>
        </authorList>
    </citation>
    <scope>NUCLEOTIDE SEQUENCE [LARGE SCALE GENOMIC DNA]</scope>
    <source>
        <strain evidence="9">YM2019G1</strain>
    </source>
</reference>
<evidence type="ECO:0000313" key="10">
    <source>
        <dbReference type="Proteomes" id="UP000436088"/>
    </source>
</evidence>
<dbReference type="GO" id="GO:0009788">
    <property type="term" value="P:negative regulation of abscisic acid-activated signaling pathway"/>
    <property type="evidence" value="ECO:0007669"/>
    <property type="project" value="InterPro"/>
</dbReference>
<sequence length="261" mass="28683">MELAVDIAEYPRMTPPNPRLESENDSDASSRAASNVCLQEASSDPSKDSTATTSCLTNPVKAQPDSGSVSLDLTLHFSVGDAEMKGTGETSSEIGVNTPTIPRVFSCNYCRRKFYSSQALGGHQNAHKRERTMTKHAMRMGILSDRYTSLASLPLHGSTFRSLRIKAHSAMHYGTMQSQRPLDTRTGARFDQAYFGMPIFMEEDDVDFFWPGTFRQVNKGASSNQASDYPRDSTRSSNISFVATASPPRTDTSSLDLTLKL</sequence>
<evidence type="ECO:0000256" key="1">
    <source>
        <dbReference type="ARBA" id="ARBA00004123"/>
    </source>
</evidence>
<dbReference type="SUPFAM" id="SSF57667">
    <property type="entry name" value="beta-beta-alpha zinc fingers"/>
    <property type="match status" value="1"/>
</dbReference>
<evidence type="ECO:0000256" key="4">
    <source>
        <dbReference type="ARBA" id="ARBA00022833"/>
    </source>
</evidence>
<feature type="domain" description="C2H2-type" evidence="8">
    <location>
        <begin position="105"/>
        <end position="132"/>
    </location>
</feature>
<dbReference type="GO" id="GO:0005634">
    <property type="term" value="C:nucleus"/>
    <property type="evidence" value="ECO:0007669"/>
    <property type="project" value="UniProtKB-SubCell"/>
</dbReference>
<protein>
    <submittedName>
        <fullName evidence="9">Zinc finger protein 1</fullName>
    </submittedName>
</protein>
<feature type="compositionally biased region" description="Polar residues" evidence="7">
    <location>
        <begin position="235"/>
        <end position="249"/>
    </location>
</feature>
<dbReference type="PANTHER" id="PTHR47287">
    <property type="entry name" value="C2H2 AND C2HC ZINC FINGERS SUPERFAMILY PROTEIN"/>
    <property type="match status" value="1"/>
</dbReference>
<dbReference type="PROSITE" id="PS50157">
    <property type="entry name" value="ZINC_FINGER_C2H2_2"/>
    <property type="match status" value="1"/>
</dbReference>
<keyword evidence="5" id="KW-0539">Nucleus</keyword>
<dbReference type="GO" id="GO:0008270">
    <property type="term" value="F:zinc ion binding"/>
    <property type="evidence" value="ECO:0007669"/>
    <property type="project" value="UniProtKB-KW"/>
</dbReference>
<evidence type="ECO:0000256" key="7">
    <source>
        <dbReference type="SAM" id="MobiDB-lite"/>
    </source>
</evidence>
<dbReference type="Proteomes" id="UP000436088">
    <property type="component" value="Unassembled WGS sequence"/>
</dbReference>
<name>A0A6A2WSN9_HIBSY</name>
<dbReference type="Gene3D" id="3.30.160.60">
    <property type="entry name" value="Classic Zinc Finger"/>
    <property type="match status" value="1"/>
</dbReference>
<dbReference type="PANTHER" id="PTHR47287:SF18">
    <property type="entry name" value="TRANSCRIPTION FACTOR C2H2 FAMILY"/>
    <property type="match status" value="1"/>
</dbReference>
<feature type="region of interest" description="Disordered" evidence="7">
    <location>
        <begin position="1"/>
        <end position="67"/>
    </location>
</feature>
<comment type="subcellular location">
    <subcellularLocation>
        <location evidence="1">Nucleus</location>
    </subcellularLocation>
</comment>
<dbReference type="OrthoDB" id="1933825at2759"/>
<evidence type="ECO:0000256" key="5">
    <source>
        <dbReference type="ARBA" id="ARBA00023242"/>
    </source>
</evidence>
<dbReference type="EMBL" id="VEPZ02001663">
    <property type="protein sequence ID" value="KAE8663888.1"/>
    <property type="molecule type" value="Genomic_DNA"/>
</dbReference>
<evidence type="ECO:0000256" key="3">
    <source>
        <dbReference type="ARBA" id="ARBA00022771"/>
    </source>
</evidence>
<evidence type="ECO:0000259" key="8">
    <source>
        <dbReference type="PROSITE" id="PS50157"/>
    </source>
</evidence>